<dbReference type="InterPro" id="IPR036513">
    <property type="entry name" value="STAS_dom_sf"/>
</dbReference>
<dbReference type="PANTHER" id="PTHR33495">
    <property type="entry name" value="ANTI-SIGMA FACTOR ANTAGONIST TM_1081-RELATED-RELATED"/>
    <property type="match status" value="1"/>
</dbReference>
<reference evidence="3" key="1">
    <citation type="journal article" date="2019" name="Int. J. Syst. Evol. Microbiol.">
        <title>The Global Catalogue of Microorganisms (GCM) 10K type strain sequencing project: providing services to taxonomists for standard genome sequencing and annotation.</title>
        <authorList>
            <consortium name="The Broad Institute Genomics Platform"/>
            <consortium name="The Broad Institute Genome Sequencing Center for Infectious Disease"/>
            <person name="Wu L."/>
            <person name="Ma J."/>
        </authorList>
    </citation>
    <scope>NUCLEOTIDE SEQUENCE [LARGE SCALE GENOMIC DNA]</scope>
    <source>
        <strain evidence="3">CGMCC 4.7020</strain>
    </source>
</reference>
<protein>
    <submittedName>
        <fullName evidence="2">STAS domain-containing protein</fullName>
    </submittedName>
</protein>
<dbReference type="Pfam" id="PF13466">
    <property type="entry name" value="STAS_2"/>
    <property type="match status" value="1"/>
</dbReference>
<evidence type="ECO:0000259" key="1">
    <source>
        <dbReference type="PROSITE" id="PS50801"/>
    </source>
</evidence>
<comment type="caution">
    <text evidence="2">The sequence shown here is derived from an EMBL/GenBank/DDBJ whole genome shotgun (WGS) entry which is preliminary data.</text>
</comment>
<dbReference type="EMBL" id="JBHTMM010000084">
    <property type="protein sequence ID" value="MFD1311587.1"/>
    <property type="molecule type" value="Genomic_DNA"/>
</dbReference>
<dbReference type="PROSITE" id="PS50801">
    <property type="entry name" value="STAS"/>
    <property type="match status" value="1"/>
</dbReference>
<dbReference type="SUPFAM" id="SSF52091">
    <property type="entry name" value="SpoIIaa-like"/>
    <property type="match status" value="1"/>
</dbReference>
<dbReference type="Gene3D" id="3.30.750.24">
    <property type="entry name" value="STAS domain"/>
    <property type="match status" value="1"/>
</dbReference>
<name>A0ABW3XQL4_9ACTN</name>
<accession>A0ABW3XQL4</accession>
<dbReference type="Proteomes" id="UP001597058">
    <property type="component" value="Unassembled WGS sequence"/>
</dbReference>
<dbReference type="PANTHER" id="PTHR33495:SF2">
    <property type="entry name" value="ANTI-SIGMA FACTOR ANTAGONIST TM_1081-RELATED"/>
    <property type="match status" value="1"/>
</dbReference>
<proteinExistence type="predicted"/>
<gene>
    <name evidence="2" type="ORF">ACFQ5X_38005</name>
</gene>
<dbReference type="CDD" id="cd07043">
    <property type="entry name" value="STAS_anti-anti-sigma_factors"/>
    <property type="match status" value="1"/>
</dbReference>
<sequence>MHSGRSPGQAALSLSTREAGQATVIAVGGEADLDNVGGLGAALDAAARSPEGPVVLDLAELTFADSTTINVLLRAYGVLGPRLRLAALTPFLERVLGVTGVSEVVPVFRTVAEALENDAV</sequence>
<feature type="domain" description="STAS" evidence="1">
    <location>
        <begin position="12"/>
        <end position="118"/>
    </location>
</feature>
<organism evidence="2 3">
    <name type="scientific">Streptomyces kaempferi</name>
    <dbReference type="NCBI Taxonomy" id="333725"/>
    <lineage>
        <taxon>Bacteria</taxon>
        <taxon>Bacillati</taxon>
        <taxon>Actinomycetota</taxon>
        <taxon>Actinomycetes</taxon>
        <taxon>Kitasatosporales</taxon>
        <taxon>Streptomycetaceae</taxon>
        <taxon>Streptomyces</taxon>
    </lineage>
</organism>
<dbReference type="InterPro" id="IPR058548">
    <property type="entry name" value="MlaB-like_STAS"/>
</dbReference>
<dbReference type="InterPro" id="IPR002645">
    <property type="entry name" value="STAS_dom"/>
</dbReference>
<evidence type="ECO:0000313" key="2">
    <source>
        <dbReference type="EMBL" id="MFD1311587.1"/>
    </source>
</evidence>
<dbReference type="RefSeq" id="WP_329525432.1">
    <property type="nucleotide sequence ID" value="NZ_JBHTMM010000084.1"/>
</dbReference>
<evidence type="ECO:0000313" key="3">
    <source>
        <dbReference type="Proteomes" id="UP001597058"/>
    </source>
</evidence>
<keyword evidence="3" id="KW-1185">Reference proteome</keyword>